<evidence type="ECO:0000313" key="2">
    <source>
        <dbReference type="Proteomes" id="UP000185478"/>
    </source>
</evidence>
<dbReference type="AlphaFoldDB" id="A0A1L7CHK4"/>
<dbReference type="KEGG" id="caqu:CAQU_09845"/>
<dbReference type="STRING" id="1431546.CAQU_09845"/>
<dbReference type="EMBL" id="CP009245">
    <property type="protein sequence ID" value="APT85318.1"/>
    <property type="molecule type" value="Genomic_DNA"/>
</dbReference>
<reference evidence="1 2" key="1">
    <citation type="submission" date="2014-08" db="EMBL/GenBank/DDBJ databases">
        <title>Complete genome sequence of Corynebacterium aquilae S-613T(T) (=DSM 44791(T)), isolated from the choana of a healthy golden eagle.</title>
        <authorList>
            <person name="Ruckert C."/>
            <person name="Albersmeier A."/>
            <person name="Winkler A."/>
            <person name="Kalinowski J."/>
        </authorList>
    </citation>
    <scope>NUCLEOTIDE SEQUENCE [LARGE SCALE GENOMIC DNA]</scope>
    <source>
        <strain evidence="1 2">S-613</strain>
    </source>
</reference>
<dbReference type="Proteomes" id="UP000185478">
    <property type="component" value="Chromosome"/>
</dbReference>
<keyword evidence="2" id="KW-1185">Reference proteome</keyword>
<protein>
    <submittedName>
        <fullName evidence="1">Uncharacterized protein</fullName>
    </submittedName>
</protein>
<organism evidence="1 2">
    <name type="scientific">Corynebacterium aquilae DSM 44791</name>
    <dbReference type="NCBI Taxonomy" id="1431546"/>
    <lineage>
        <taxon>Bacteria</taxon>
        <taxon>Bacillati</taxon>
        <taxon>Actinomycetota</taxon>
        <taxon>Actinomycetes</taxon>
        <taxon>Mycobacteriales</taxon>
        <taxon>Corynebacteriaceae</taxon>
        <taxon>Corynebacterium</taxon>
    </lineage>
</organism>
<name>A0A1L7CHK4_9CORY</name>
<proteinExistence type="predicted"/>
<accession>A0A1L7CHK4</accession>
<evidence type="ECO:0000313" key="1">
    <source>
        <dbReference type="EMBL" id="APT85318.1"/>
    </source>
</evidence>
<gene>
    <name evidence="1" type="ORF">CAQU_09845</name>
</gene>
<sequence>MQQLQTVSALLQVSNNPTKAREVHFPKFKPYPWTPDDANGNAYGHVNEGDEEAAFEYLLNL</sequence>